<keyword evidence="3" id="KW-1185">Reference proteome</keyword>
<dbReference type="AlphaFoldDB" id="A0A975WBI0"/>
<evidence type="ECO:0000256" key="1">
    <source>
        <dbReference type="SAM" id="MobiDB-lite"/>
    </source>
</evidence>
<sequence length="101" mass="10565">MSEGHTADTTAIAEAAFYLWLEEGQPHGRDQEFWLRAEQTLNAAIAAPKARRATARKTASPKKAAGKTTSKAKSAAKPAAKAAAKTAPKTAKPKAPAKPKA</sequence>
<feature type="compositionally biased region" description="Basic residues" evidence="1">
    <location>
        <begin position="91"/>
        <end position="101"/>
    </location>
</feature>
<name>A0A975WBI0_9RHOB</name>
<comment type="caution">
    <text evidence="2">The sequence shown here is derived from an EMBL/GenBank/DDBJ whole genome shotgun (WGS) entry which is preliminary data.</text>
</comment>
<evidence type="ECO:0008006" key="4">
    <source>
        <dbReference type="Google" id="ProtNLM"/>
    </source>
</evidence>
<feature type="region of interest" description="Disordered" evidence="1">
    <location>
        <begin position="46"/>
        <end position="101"/>
    </location>
</feature>
<dbReference type="RefSeq" id="WP_074837203.1">
    <property type="nucleotide sequence ID" value="NZ_FNYY01000010.1"/>
</dbReference>
<dbReference type="GeneID" id="80819116"/>
<dbReference type="EMBL" id="FNYY01000010">
    <property type="protein sequence ID" value="SEJ76634.1"/>
    <property type="molecule type" value="Genomic_DNA"/>
</dbReference>
<feature type="compositionally biased region" description="Low complexity" evidence="1">
    <location>
        <begin position="56"/>
        <end position="90"/>
    </location>
</feature>
<evidence type="ECO:0000313" key="3">
    <source>
        <dbReference type="Proteomes" id="UP000182932"/>
    </source>
</evidence>
<proteinExistence type="predicted"/>
<dbReference type="InterPro" id="IPR021327">
    <property type="entry name" value="DUF2934"/>
</dbReference>
<dbReference type="Pfam" id="PF11154">
    <property type="entry name" value="DUF2934"/>
    <property type="match status" value="1"/>
</dbReference>
<organism evidence="2 3">
    <name type="scientific">Marinovum algicola</name>
    <dbReference type="NCBI Taxonomy" id="42444"/>
    <lineage>
        <taxon>Bacteria</taxon>
        <taxon>Pseudomonadati</taxon>
        <taxon>Pseudomonadota</taxon>
        <taxon>Alphaproteobacteria</taxon>
        <taxon>Rhodobacterales</taxon>
        <taxon>Roseobacteraceae</taxon>
        <taxon>Marinovum</taxon>
    </lineage>
</organism>
<gene>
    <name evidence="2" type="ORF">SAMN04487940_11051</name>
</gene>
<evidence type="ECO:0000313" key="2">
    <source>
        <dbReference type="EMBL" id="SEJ76634.1"/>
    </source>
</evidence>
<reference evidence="2 3" key="1">
    <citation type="submission" date="2016-10" db="EMBL/GenBank/DDBJ databases">
        <authorList>
            <person name="Varghese N."/>
            <person name="Submissions S."/>
        </authorList>
    </citation>
    <scope>NUCLEOTIDE SEQUENCE [LARGE SCALE GENOMIC DNA]</scope>
    <source>
        <strain evidence="2 3">FF3</strain>
    </source>
</reference>
<dbReference type="Proteomes" id="UP000182932">
    <property type="component" value="Unassembled WGS sequence"/>
</dbReference>
<accession>A0A975WBI0</accession>
<protein>
    <recommendedName>
        <fullName evidence="4">DUF2934 domain-containing protein</fullName>
    </recommendedName>
</protein>